<feature type="transmembrane region" description="Helical" evidence="6">
    <location>
        <begin position="40"/>
        <end position="59"/>
    </location>
</feature>
<feature type="transmembrane region" description="Helical" evidence="6">
    <location>
        <begin position="156"/>
        <end position="178"/>
    </location>
</feature>
<dbReference type="SUPFAM" id="SSF103473">
    <property type="entry name" value="MFS general substrate transporter"/>
    <property type="match status" value="1"/>
</dbReference>
<keyword evidence="4 6" id="KW-1133">Transmembrane helix</keyword>
<dbReference type="InterPro" id="IPR050189">
    <property type="entry name" value="MFS_Efflux_Transporters"/>
</dbReference>
<feature type="transmembrane region" description="Helical" evidence="6">
    <location>
        <begin position="199"/>
        <end position="221"/>
    </location>
</feature>
<evidence type="ECO:0000256" key="3">
    <source>
        <dbReference type="ARBA" id="ARBA00022692"/>
    </source>
</evidence>
<evidence type="ECO:0000256" key="6">
    <source>
        <dbReference type="SAM" id="Phobius"/>
    </source>
</evidence>
<dbReference type="CDD" id="cd17324">
    <property type="entry name" value="MFS_NepI_like"/>
    <property type="match status" value="1"/>
</dbReference>
<dbReference type="Pfam" id="PF07690">
    <property type="entry name" value="MFS_1"/>
    <property type="match status" value="1"/>
</dbReference>
<reference evidence="9" key="2">
    <citation type="submission" date="2021-04" db="EMBL/GenBank/DDBJ databases">
        <title>Taxonomy of Flavobacteriaceae bacterium ZY171143.</title>
        <authorList>
            <person name="Li F."/>
        </authorList>
    </citation>
    <scope>NUCLEOTIDE SEQUENCE [LARGE SCALE GENOMIC DNA]</scope>
    <source>
        <strain evidence="9">ZY171143</strain>
    </source>
</reference>
<keyword evidence="9" id="KW-1185">Reference proteome</keyword>
<dbReference type="PANTHER" id="PTHR43124:SF6">
    <property type="entry name" value="TRANSPORTER ARAJ-RELATED"/>
    <property type="match status" value="1"/>
</dbReference>
<protein>
    <submittedName>
        <fullName evidence="8">MFS transporter</fullName>
    </submittedName>
</protein>
<accession>A0ABX7XGX5</accession>
<proteinExistence type="predicted"/>
<evidence type="ECO:0000256" key="2">
    <source>
        <dbReference type="ARBA" id="ARBA00022475"/>
    </source>
</evidence>
<keyword evidence="5 6" id="KW-0472">Membrane</keyword>
<evidence type="ECO:0000256" key="1">
    <source>
        <dbReference type="ARBA" id="ARBA00004651"/>
    </source>
</evidence>
<dbReference type="InterPro" id="IPR036259">
    <property type="entry name" value="MFS_trans_sf"/>
</dbReference>
<dbReference type="EMBL" id="CP072842">
    <property type="protein sequence ID" value="QTV07102.1"/>
    <property type="molecule type" value="Genomic_DNA"/>
</dbReference>
<feature type="transmembrane region" description="Helical" evidence="6">
    <location>
        <begin position="128"/>
        <end position="150"/>
    </location>
</feature>
<feature type="transmembrane region" description="Helical" evidence="6">
    <location>
        <begin position="356"/>
        <end position="376"/>
    </location>
</feature>
<reference evidence="8 9" key="1">
    <citation type="journal article" date="2021" name="Int. J. Syst. Evol. Microbiol.">
        <title>Faecalibacter bovis sp. nov., isolated from cow faeces.</title>
        <authorList>
            <person name="Li F."/>
            <person name="Zhao W."/>
            <person name="Hong Q."/>
            <person name="Shao Q."/>
            <person name="Song J."/>
            <person name="Yang S."/>
        </authorList>
    </citation>
    <scope>NUCLEOTIDE SEQUENCE [LARGE SCALE GENOMIC DNA]</scope>
    <source>
        <strain evidence="8 9">ZY171143</strain>
    </source>
</reference>
<feature type="transmembrane region" description="Helical" evidence="6">
    <location>
        <begin position="331"/>
        <end position="350"/>
    </location>
</feature>
<dbReference type="Gene3D" id="1.20.1250.20">
    <property type="entry name" value="MFS general substrate transporter like domains"/>
    <property type="match status" value="2"/>
</dbReference>
<name>A0ABX7XGX5_9FLAO</name>
<organism evidence="8 9">
    <name type="scientific">Faecalibacter bovis</name>
    <dbReference type="NCBI Taxonomy" id="2898187"/>
    <lineage>
        <taxon>Bacteria</taxon>
        <taxon>Pseudomonadati</taxon>
        <taxon>Bacteroidota</taxon>
        <taxon>Flavobacteriia</taxon>
        <taxon>Flavobacteriales</taxon>
        <taxon>Weeksellaceae</taxon>
        <taxon>Faecalibacter</taxon>
    </lineage>
</organism>
<feature type="transmembrane region" description="Helical" evidence="6">
    <location>
        <begin position="236"/>
        <end position="255"/>
    </location>
</feature>
<keyword evidence="2" id="KW-1003">Cell membrane</keyword>
<evidence type="ECO:0000313" key="9">
    <source>
        <dbReference type="Proteomes" id="UP000672011"/>
    </source>
</evidence>
<evidence type="ECO:0000256" key="5">
    <source>
        <dbReference type="ARBA" id="ARBA00023136"/>
    </source>
</evidence>
<sequence>MQKSLVALALGGLAIGMTEFTMMGVLEDFAKDLNITIPQAGNFISMYALGVMVGAPTLIMATSKYSPKKVLMFFMVLFAIFNALFVIAPSYYTLLIARFLSGLPHGAFFGVGSVIASQLATKGKEAQAIAFMFMGLTVANLVGVPLGTWLGQAMSWRYTFAIIAALGLVTVLVVQLWVPNVKNSNKGSILDQLSFFKKWQAWMLIAMISIGTAGLFAWISYISPLVTEVAKLSKETVPVIMILIGLGMFVGNLIGGKVADSLSPNKATIISFAAMSICLVVVYFTSEIQIMAYIMSFITGLIAFTIGSPIQMMLINNARGSETLAAAAGQASFNIGNALGAYFGGIPIAMKLGFNSQLWVGVVMALIGALIAFAFLKLNPTKQKIKF</sequence>
<dbReference type="InterPro" id="IPR020846">
    <property type="entry name" value="MFS_dom"/>
</dbReference>
<keyword evidence="3 6" id="KW-0812">Transmembrane</keyword>
<dbReference type="RefSeq" id="WP_230477877.1">
    <property type="nucleotide sequence ID" value="NZ_CP072842.1"/>
</dbReference>
<dbReference type="Proteomes" id="UP000672011">
    <property type="component" value="Chromosome"/>
</dbReference>
<feature type="transmembrane region" description="Helical" evidence="6">
    <location>
        <begin position="290"/>
        <end position="310"/>
    </location>
</feature>
<dbReference type="PANTHER" id="PTHR43124">
    <property type="entry name" value="PURINE EFFLUX PUMP PBUE"/>
    <property type="match status" value="1"/>
</dbReference>
<dbReference type="InterPro" id="IPR011701">
    <property type="entry name" value="MFS"/>
</dbReference>
<evidence type="ECO:0000256" key="4">
    <source>
        <dbReference type="ARBA" id="ARBA00022989"/>
    </source>
</evidence>
<feature type="transmembrane region" description="Helical" evidence="6">
    <location>
        <begin position="95"/>
        <end position="116"/>
    </location>
</feature>
<feature type="domain" description="Major facilitator superfamily (MFS) profile" evidence="7">
    <location>
        <begin position="4"/>
        <end position="380"/>
    </location>
</feature>
<comment type="subcellular location">
    <subcellularLocation>
        <location evidence="1">Cell membrane</location>
        <topology evidence="1">Multi-pass membrane protein</topology>
    </subcellularLocation>
</comment>
<feature type="transmembrane region" description="Helical" evidence="6">
    <location>
        <begin position="267"/>
        <end position="284"/>
    </location>
</feature>
<feature type="transmembrane region" description="Helical" evidence="6">
    <location>
        <begin position="71"/>
        <end position="89"/>
    </location>
</feature>
<dbReference type="PROSITE" id="PS50850">
    <property type="entry name" value="MFS"/>
    <property type="match status" value="1"/>
</dbReference>
<gene>
    <name evidence="8" type="ORF">J9309_12655</name>
</gene>
<evidence type="ECO:0000313" key="8">
    <source>
        <dbReference type="EMBL" id="QTV07102.1"/>
    </source>
</evidence>
<evidence type="ECO:0000259" key="7">
    <source>
        <dbReference type="PROSITE" id="PS50850"/>
    </source>
</evidence>